<keyword evidence="16" id="KW-1185">Reference proteome</keyword>
<sequence>MANAVETLEKLERRVTITIPIDEVEKEVDQRLKRQAKNAKAPGFRPGKVPMNMVKAQYGQQIESDVVREKIFRAFDQVAREKDLSIAGYPRFEQKADDVPEGTMAFNATFEVYPDVKLGDMGQIELEKVTSEVTGEEVDRTIDILRKRQAHFHVKGEQTDHGDGGADTSAQDGDRVIVDFVGKIDGVEFEGGKADDFPFTLGEGQMLPEFEAAARGLKKGDSKTFDLHFPEDYHGDNVAGKTAEFTITVKNVEWAHLPDINEDFAKALGIADGSVEKMRAEIEKNLKMETKSRLAALNKKRVMDALLKAAEFDLPNALLQQEINQMMQAALKDLQDKGMPVKMDEPLPPELFSEQAERRVRLGLIFTDFIKDDKFKVSDDEVRARAEEIGSTYENPKMIVDYYMNESSRRQELEALVMEDKVVDYVFDHAKTVEKAMPFSELMAQQL</sequence>
<dbReference type="InterPro" id="IPR005215">
    <property type="entry name" value="Trig_fac"/>
</dbReference>
<dbReference type="Gene3D" id="3.30.70.1050">
    <property type="entry name" value="Trigger factor ribosome-binding domain"/>
    <property type="match status" value="1"/>
</dbReference>
<dbReference type="InterPro" id="IPR036611">
    <property type="entry name" value="Trigger_fac_ribosome-bd_sf"/>
</dbReference>
<proteinExistence type="inferred from homology"/>
<dbReference type="Gene3D" id="1.10.3120.10">
    <property type="entry name" value="Trigger factor, C-terminal domain"/>
    <property type="match status" value="1"/>
</dbReference>
<gene>
    <name evidence="11 15" type="primary">tig</name>
    <name evidence="15" type="ORF">NB640_02470</name>
</gene>
<dbReference type="PIRSF" id="PIRSF003095">
    <property type="entry name" value="Trigger_factor"/>
    <property type="match status" value="1"/>
</dbReference>
<name>A0A9E9P321_9BURK</name>
<comment type="catalytic activity">
    <reaction evidence="1 11 12">
        <text>[protein]-peptidylproline (omega=180) = [protein]-peptidylproline (omega=0)</text>
        <dbReference type="Rhea" id="RHEA:16237"/>
        <dbReference type="Rhea" id="RHEA-COMP:10747"/>
        <dbReference type="Rhea" id="RHEA-COMP:10748"/>
        <dbReference type="ChEBI" id="CHEBI:83833"/>
        <dbReference type="ChEBI" id="CHEBI:83834"/>
        <dbReference type="EC" id="5.2.1.8"/>
    </reaction>
</comment>
<dbReference type="GO" id="GO:0005737">
    <property type="term" value="C:cytoplasm"/>
    <property type="evidence" value="ECO:0007669"/>
    <property type="project" value="UniProtKB-SubCell"/>
</dbReference>
<evidence type="ECO:0000256" key="9">
    <source>
        <dbReference type="ARBA" id="ARBA00023306"/>
    </source>
</evidence>
<dbReference type="Pfam" id="PF05698">
    <property type="entry name" value="Trigger_C"/>
    <property type="match status" value="1"/>
</dbReference>
<dbReference type="PANTHER" id="PTHR30560">
    <property type="entry name" value="TRIGGER FACTOR CHAPERONE AND PEPTIDYL-PROLYL CIS/TRANS ISOMERASE"/>
    <property type="match status" value="1"/>
</dbReference>
<evidence type="ECO:0000256" key="8">
    <source>
        <dbReference type="ARBA" id="ARBA00023235"/>
    </source>
</evidence>
<comment type="similarity">
    <text evidence="2 11 13">Belongs to the FKBP-type PPIase family. Tig subfamily.</text>
</comment>
<evidence type="ECO:0000256" key="10">
    <source>
        <dbReference type="ARBA" id="ARBA00029986"/>
    </source>
</evidence>
<dbReference type="PANTHER" id="PTHR30560:SF3">
    <property type="entry name" value="TRIGGER FACTOR-LIKE PROTEIN TIG, CHLOROPLASTIC"/>
    <property type="match status" value="1"/>
</dbReference>
<keyword evidence="6 11" id="KW-0697">Rotamase</keyword>
<protein>
    <recommendedName>
        <fullName evidence="4 11">Trigger factor</fullName>
        <shortName evidence="11">TF</shortName>
        <ecNumber evidence="3 11">5.2.1.8</ecNumber>
    </recommendedName>
    <alternativeName>
        <fullName evidence="10 11">PPIase</fullName>
    </alternativeName>
</protein>
<keyword evidence="11" id="KW-0963">Cytoplasm</keyword>
<dbReference type="FunFam" id="3.10.50.40:FF:000001">
    <property type="entry name" value="Trigger factor"/>
    <property type="match status" value="1"/>
</dbReference>
<evidence type="ECO:0000256" key="4">
    <source>
        <dbReference type="ARBA" id="ARBA00016902"/>
    </source>
</evidence>
<comment type="subcellular location">
    <subcellularLocation>
        <location evidence="11">Cytoplasm</location>
    </subcellularLocation>
    <text evidence="11">About half TF is bound to the ribosome near the polypeptide exit tunnel while the other half is free in the cytoplasm.</text>
</comment>
<dbReference type="HAMAP" id="MF_00303">
    <property type="entry name" value="Trigger_factor_Tig"/>
    <property type="match status" value="1"/>
</dbReference>
<evidence type="ECO:0000256" key="3">
    <source>
        <dbReference type="ARBA" id="ARBA00013194"/>
    </source>
</evidence>
<dbReference type="GO" id="GO:0015031">
    <property type="term" value="P:protein transport"/>
    <property type="evidence" value="ECO:0007669"/>
    <property type="project" value="UniProtKB-UniRule"/>
</dbReference>
<dbReference type="SUPFAM" id="SSF54534">
    <property type="entry name" value="FKBP-like"/>
    <property type="match status" value="1"/>
</dbReference>
<dbReference type="GO" id="GO:0044183">
    <property type="term" value="F:protein folding chaperone"/>
    <property type="evidence" value="ECO:0007669"/>
    <property type="project" value="TreeGrafter"/>
</dbReference>
<evidence type="ECO:0000256" key="11">
    <source>
        <dbReference type="HAMAP-Rule" id="MF_00303"/>
    </source>
</evidence>
<dbReference type="InterPro" id="IPR008881">
    <property type="entry name" value="Trigger_fac_ribosome-bd_bac"/>
</dbReference>
<dbReference type="GO" id="GO:0043022">
    <property type="term" value="F:ribosome binding"/>
    <property type="evidence" value="ECO:0007669"/>
    <property type="project" value="TreeGrafter"/>
</dbReference>
<dbReference type="InterPro" id="IPR001179">
    <property type="entry name" value="PPIase_FKBP_dom"/>
</dbReference>
<comment type="function">
    <text evidence="11">Involved in protein export. Acts as a chaperone by maintaining the newly synthesized protein in an open conformation. Functions as a peptidyl-prolyl cis-trans isomerase.</text>
</comment>
<accession>A0A9E9P321</accession>
<dbReference type="Pfam" id="PF00254">
    <property type="entry name" value="FKBP_C"/>
    <property type="match status" value="1"/>
</dbReference>
<dbReference type="Pfam" id="PF05697">
    <property type="entry name" value="Trigger_N"/>
    <property type="match status" value="1"/>
</dbReference>
<dbReference type="InterPro" id="IPR037041">
    <property type="entry name" value="Trigger_fac_C_sf"/>
</dbReference>
<evidence type="ECO:0000259" key="14">
    <source>
        <dbReference type="PROSITE" id="PS50059"/>
    </source>
</evidence>
<dbReference type="Gene3D" id="3.10.50.40">
    <property type="match status" value="1"/>
</dbReference>
<dbReference type="PROSITE" id="PS50059">
    <property type="entry name" value="FKBP_PPIASE"/>
    <property type="match status" value="1"/>
</dbReference>
<dbReference type="RefSeq" id="WP_269309562.1">
    <property type="nucleotide sequence ID" value="NZ_CP098242.1"/>
</dbReference>
<keyword evidence="7 11" id="KW-0143">Chaperone</keyword>
<keyword evidence="9 11" id="KW-0131">Cell cycle</keyword>
<evidence type="ECO:0000256" key="13">
    <source>
        <dbReference type="RuleBase" id="RU003914"/>
    </source>
</evidence>
<dbReference type="Proteomes" id="UP001156215">
    <property type="component" value="Chromosome"/>
</dbReference>
<dbReference type="InterPro" id="IPR027304">
    <property type="entry name" value="Trigger_fact/SurA_dom_sf"/>
</dbReference>
<dbReference type="InterPro" id="IPR008880">
    <property type="entry name" value="Trigger_fac_C"/>
</dbReference>
<dbReference type="GO" id="GO:0051301">
    <property type="term" value="P:cell division"/>
    <property type="evidence" value="ECO:0007669"/>
    <property type="project" value="UniProtKB-KW"/>
</dbReference>
<evidence type="ECO:0000313" key="15">
    <source>
        <dbReference type="EMBL" id="WAW10542.1"/>
    </source>
</evidence>
<keyword evidence="5 11" id="KW-0132">Cell division</keyword>
<dbReference type="NCBIfam" id="TIGR00115">
    <property type="entry name" value="tig"/>
    <property type="match status" value="1"/>
</dbReference>
<feature type="domain" description="PPIase FKBP-type" evidence="14">
    <location>
        <begin position="173"/>
        <end position="258"/>
    </location>
</feature>
<dbReference type="EC" id="5.2.1.8" evidence="3 11"/>
<evidence type="ECO:0000256" key="2">
    <source>
        <dbReference type="ARBA" id="ARBA00005464"/>
    </source>
</evidence>
<dbReference type="InterPro" id="IPR046357">
    <property type="entry name" value="PPIase_dom_sf"/>
</dbReference>
<dbReference type="GO" id="GO:0003755">
    <property type="term" value="F:peptidyl-prolyl cis-trans isomerase activity"/>
    <property type="evidence" value="ECO:0007669"/>
    <property type="project" value="UniProtKB-UniRule"/>
</dbReference>
<dbReference type="GO" id="GO:0043335">
    <property type="term" value="P:protein unfolding"/>
    <property type="evidence" value="ECO:0007669"/>
    <property type="project" value="TreeGrafter"/>
</dbReference>
<keyword evidence="8 11" id="KW-0413">Isomerase</keyword>
<dbReference type="GO" id="GO:0051083">
    <property type="term" value="P:'de novo' cotranslational protein folding"/>
    <property type="evidence" value="ECO:0007669"/>
    <property type="project" value="TreeGrafter"/>
</dbReference>
<evidence type="ECO:0000256" key="7">
    <source>
        <dbReference type="ARBA" id="ARBA00023186"/>
    </source>
</evidence>
<evidence type="ECO:0000256" key="1">
    <source>
        <dbReference type="ARBA" id="ARBA00000971"/>
    </source>
</evidence>
<reference evidence="15" key="1">
    <citation type="journal article" date="2022" name="Front. Microbiol.">
        <title>New perspectives on an old grouping: The genomic and phenotypic variability of Oxalobacter formigenes and the implications for calcium oxalate stone prevention.</title>
        <authorList>
            <person name="Chmiel J.A."/>
            <person name="Carr C."/>
            <person name="Stuivenberg G.A."/>
            <person name="Venema R."/>
            <person name="Chanyi R.M."/>
            <person name="Al K.F."/>
            <person name="Giguere D."/>
            <person name="Say H."/>
            <person name="Akouris P.P."/>
            <person name="Dominguez Romero S.A."/>
            <person name="Kwong A."/>
            <person name="Tai V."/>
            <person name="Koval S.F."/>
            <person name="Razvi H."/>
            <person name="Bjazevic J."/>
            <person name="Burton J.P."/>
        </authorList>
    </citation>
    <scope>NUCLEOTIDE SEQUENCE</scope>
    <source>
        <strain evidence="15">WoOx3</strain>
    </source>
</reference>
<dbReference type="AlphaFoldDB" id="A0A9E9P321"/>
<dbReference type="SUPFAM" id="SSF102735">
    <property type="entry name" value="Trigger factor ribosome-binding domain"/>
    <property type="match status" value="1"/>
</dbReference>
<evidence type="ECO:0000256" key="12">
    <source>
        <dbReference type="PROSITE-ProRule" id="PRU00277"/>
    </source>
</evidence>
<evidence type="ECO:0000256" key="5">
    <source>
        <dbReference type="ARBA" id="ARBA00022618"/>
    </source>
</evidence>
<dbReference type="SUPFAM" id="SSF109998">
    <property type="entry name" value="Triger factor/SurA peptide-binding domain-like"/>
    <property type="match status" value="1"/>
</dbReference>
<evidence type="ECO:0000313" key="16">
    <source>
        <dbReference type="Proteomes" id="UP001156215"/>
    </source>
</evidence>
<organism evidence="15 16">
    <name type="scientific">Oxalobacter vibrioformis</name>
    <dbReference type="NCBI Taxonomy" id="933080"/>
    <lineage>
        <taxon>Bacteria</taxon>
        <taxon>Pseudomonadati</taxon>
        <taxon>Pseudomonadota</taxon>
        <taxon>Betaproteobacteria</taxon>
        <taxon>Burkholderiales</taxon>
        <taxon>Oxalobacteraceae</taxon>
        <taxon>Oxalobacter</taxon>
    </lineage>
</organism>
<comment type="domain">
    <text evidence="11">Consists of 3 domains; the N-terminus binds the ribosome, the middle domain has PPIase activity, while the C-terminus has intrinsic chaperone activity on its own.</text>
</comment>
<evidence type="ECO:0000256" key="6">
    <source>
        <dbReference type="ARBA" id="ARBA00023110"/>
    </source>
</evidence>
<dbReference type="KEGG" id="ovb:NB640_02470"/>
<dbReference type="EMBL" id="CP098242">
    <property type="protein sequence ID" value="WAW10542.1"/>
    <property type="molecule type" value="Genomic_DNA"/>
</dbReference>